<dbReference type="Proteomes" id="UP001285921">
    <property type="component" value="Unassembled WGS sequence"/>
</dbReference>
<feature type="region of interest" description="Disordered" evidence="1">
    <location>
        <begin position="151"/>
        <end position="189"/>
    </location>
</feature>
<name>A0ABQ6NLB1_9BACL</name>
<dbReference type="EMBL" id="BTCL01000009">
    <property type="protein sequence ID" value="GMK45871.1"/>
    <property type="molecule type" value="Genomic_DNA"/>
</dbReference>
<sequence>MNYRNYPGGGGHSNPHQYPPHSPHSGHHRRGYARNQTSQGFNSFQNPLGFGTDGAPIPPAPPVFSTEETIIQHEESLPVVVPATAAELVETTTPAKAGGFSMPSLTEIKGFVDRIGGLDGILTTVGKVQKVVSSVSQMAPLVKVILGSFKKDSGSDAADEDIEVVPKKRKRRRKPTGSAGRRRKRKRQR</sequence>
<feature type="compositionally biased region" description="Basic residues" evidence="1">
    <location>
        <begin position="167"/>
        <end position="189"/>
    </location>
</feature>
<gene>
    <name evidence="2" type="ORF">PghCCS26_29990</name>
</gene>
<reference evidence="2 3" key="1">
    <citation type="submission" date="2023-05" db="EMBL/GenBank/DDBJ databases">
        <title>Draft genome of Paenibacillus sp. CCS26.</title>
        <authorList>
            <person name="Akita H."/>
            <person name="Shinto Y."/>
            <person name="Kimura Z."/>
        </authorList>
    </citation>
    <scope>NUCLEOTIDE SEQUENCE [LARGE SCALE GENOMIC DNA]</scope>
    <source>
        <strain evidence="2 3">CCS26</strain>
    </source>
</reference>
<organism evidence="2 3">
    <name type="scientific">Paenibacillus glycanilyticus</name>
    <dbReference type="NCBI Taxonomy" id="126569"/>
    <lineage>
        <taxon>Bacteria</taxon>
        <taxon>Bacillati</taxon>
        <taxon>Bacillota</taxon>
        <taxon>Bacilli</taxon>
        <taxon>Bacillales</taxon>
        <taxon>Paenibacillaceae</taxon>
        <taxon>Paenibacillus</taxon>
    </lineage>
</organism>
<accession>A0ABQ6NLB1</accession>
<evidence type="ECO:0000313" key="3">
    <source>
        <dbReference type="Proteomes" id="UP001285921"/>
    </source>
</evidence>
<feature type="compositionally biased region" description="Polar residues" evidence="1">
    <location>
        <begin position="34"/>
        <end position="46"/>
    </location>
</feature>
<evidence type="ECO:0008006" key="4">
    <source>
        <dbReference type="Google" id="ProtNLM"/>
    </source>
</evidence>
<feature type="region of interest" description="Disordered" evidence="1">
    <location>
        <begin position="1"/>
        <end position="60"/>
    </location>
</feature>
<evidence type="ECO:0000313" key="2">
    <source>
        <dbReference type="EMBL" id="GMK45871.1"/>
    </source>
</evidence>
<keyword evidence="3" id="KW-1185">Reference proteome</keyword>
<comment type="caution">
    <text evidence="2">The sequence shown here is derived from an EMBL/GenBank/DDBJ whole genome shotgun (WGS) entry which is preliminary data.</text>
</comment>
<proteinExistence type="predicted"/>
<evidence type="ECO:0000256" key="1">
    <source>
        <dbReference type="SAM" id="MobiDB-lite"/>
    </source>
</evidence>
<protein>
    <recommendedName>
        <fullName evidence="4">Tyrosine protein kinase</fullName>
    </recommendedName>
</protein>
<dbReference type="RefSeq" id="WP_162862772.1">
    <property type="nucleotide sequence ID" value="NZ_BTCL01000009.1"/>
</dbReference>